<evidence type="ECO:0000313" key="2">
    <source>
        <dbReference type="Proteomes" id="UP001412067"/>
    </source>
</evidence>
<evidence type="ECO:0000313" key="1">
    <source>
        <dbReference type="EMBL" id="KAK8945264.1"/>
    </source>
</evidence>
<comment type="caution">
    <text evidence="1">The sequence shown here is derived from an EMBL/GenBank/DDBJ whole genome shotgun (WGS) entry which is preliminary data.</text>
</comment>
<dbReference type="EMBL" id="JBBWWR010000017">
    <property type="protein sequence ID" value="KAK8945264.1"/>
    <property type="molecule type" value="Genomic_DNA"/>
</dbReference>
<dbReference type="Proteomes" id="UP001412067">
    <property type="component" value="Unassembled WGS sequence"/>
</dbReference>
<protein>
    <recommendedName>
        <fullName evidence="3">Ribosomal protein S1</fullName>
    </recommendedName>
</protein>
<gene>
    <name evidence="1" type="ORF">KSP40_PGU000163</name>
</gene>
<evidence type="ECO:0008006" key="3">
    <source>
        <dbReference type="Google" id="ProtNLM"/>
    </source>
</evidence>
<organism evidence="1 2">
    <name type="scientific">Platanthera guangdongensis</name>
    <dbReference type="NCBI Taxonomy" id="2320717"/>
    <lineage>
        <taxon>Eukaryota</taxon>
        <taxon>Viridiplantae</taxon>
        <taxon>Streptophyta</taxon>
        <taxon>Embryophyta</taxon>
        <taxon>Tracheophyta</taxon>
        <taxon>Spermatophyta</taxon>
        <taxon>Magnoliopsida</taxon>
        <taxon>Liliopsida</taxon>
        <taxon>Asparagales</taxon>
        <taxon>Orchidaceae</taxon>
        <taxon>Orchidoideae</taxon>
        <taxon>Orchideae</taxon>
        <taxon>Orchidinae</taxon>
        <taxon>Platanthera</taxon>
    </lineage>
</organism>
<name>A0ABR2LMM4_9ASPA</name>
<keyword evidence="2" id="KW-1185">Reference proteome</keyword>
<reference evidence="1 2" key="1">
    <citation type="journal article" date="2022" name="Nat. Plants">
        <title>Genomes of leafy and leafless Platanthera orchids illuminate the evolution of mycoheterotrophy.</title>
        <authorList>
            <person name="Li M.H."/>
            <person name="Liu K.W."/>
            <person name="Li Z."/>
            <person name="Lu H.C."/>
            <person name="Ye Q.L."/>
            <person name="Zhang D."/>
            <person name="Wang J.Y."/>
            <person name="Li Y.F."/>
            <person name="Zhong Z.M."/>
            <person name="Liu X."/>
            <person name="Yu X."/>
            <person name="Liu D.K."/>
            <person name="Tu X.D."/>
            <person name="Liu B."/>
            <person name="Hao Y."/>
            <person name="Liao X.Y."/>
            <person name="Jiang Y.T."/>
            <person name="Sun W.H."/>
            <person name="Chen J."/>
            <person name="Chen Y.Q."/>
            <person name="Ai Y."/>
            <person name="Zhai J.W."/>
            <person name="Wu S.S."/>
            <person name="Zhou Z."/>
            <person name="Hsiao Y.Y."/>
            <person name="Wu W.L."/>
            <person name="Chen Y.Y."/>
            <person name="Lin Y.F."/>
            <person name="Hsu J.L."/>
            <person name="Li C.Y."/>
            <person name="Wang Z.W."/>
            <person name="Zhao X."/>
            <person name="Zhong W.Y."/>
            <person name="Ma X.K."/>
            <person name="Ma L."/>
            <person name="Huang J."/>
            <person name="Chen G.Z."/>
            <person name="Huang M.Z."/>
            <person name="Huang L."/>
            <person name="Peng D.H."/>
            <person name="Luo Y.B."/>
            <person name="Zou S.Q."/>
            <person name="Chen S.P."/>
            <person name="Lan S."/>
            <person name="Tsai W.C."/>
            <person name="Van de Peer Y."/>
            <person name="Liu Z.J."/>
        </authorList>
    </citation>
    <scope>NUCLEOTIDE SEQUENCE [LARGE SCALE GENOMIC DNA]</scope>
    <source>
        <strain evidence="1">Lor288</strain>
    </source>
</reference>
<accession>A0ABR2LMM4</accession>
<sequence length="192" mass="21367">MFRRPGKDNTSFQVPVMPALVNDELHSTILNKKDLVIFQIVFQIAARLFPSLPKPFFVNLPQTVGSSGASNKETRSHEKPRRPNWRRLTAHFAGEDIYGGSDRLLSQVVSRKGIVVNKNTMVHIDLKNFEDELIVDFGSVWRNSGGWKISIPAARAALNVFGTAPCEELFKNLELFCSFSEISPAPASAPAK</sequence>
<proteinExistence type="predicted"/>